<dbReference type="AlphaFoldDB" id="A0A317Y168"/>
<dbReference type="Proteomes" id="UP000246740">
    <property type="component" value="Unassembled WGS sequence"/>
</dbReference>
<dbReference type="EMBL" id="KZ819188">
    <property type="protein sequence ID" value="PWZ03301.1"/>
    <property type="molecule type" value="Genomic_DNA"/>
</dbReference>
<feature type="region of interest" description="Disordered" evidence="1">
    <location>
        <begin position="410"/>
        <end position="434"/>
    </location>
</feature>
<dbReference type="OrthoDB" id="414243at2759"/>
<dbReference type="Pfam" id="PF05345">
    <property type="entry name" value="He_PIG"/>
    <property type="match status" value="2"/>
</dbReference>
<proteinExistence type="predicted"/>
<feature type="region of interest" description="Disordered" evidence="1">
    <location>
        <begin position="526"/>
        <end position="559"/>
    </location>
</feature>
<feature type="compositionally biased region" description="Polar residues" evidence="1">
    <location>
        <begin position="1205"/>
        <end position="1221"/>
    </location>
</feature>
<dbReference type="InParanoid" id="A0A317Y168"/>
<keyword evidence="2" id="KW-0732">Signal</keyword>
<feature type="compositionally biased region" description="Polar residues" evidence="1">
    <location>
        <begin position="420"/>
        <end position="434"/>
    </location>
</feature>
<feature type="chain" id="PRO_5016312286" description="Dystroglycan-type cadherin-like domain-containing protein" evidence="2">
    <location>
        <begin position="25"/>
        <end position="1240"/>
    </location>
</feature>
<dbReference type="SUPFAM" id="SSF49313">
    <property type="entry name" value="Cadherin-like"/>
    <property type="match status" value="3"/>
</dbReference>
<feature type="compositionally biased region" description="Basic and acidic residues" evidence="1">
    <location>
        <begin position="909"/>
        <end position="919"/>
    </location>
</feature>
<dbReference type="STRING" id="1882483.A0A317Y168"/>
<keyword evidence="5" id="KW-1185">Reference proteome</keyword>
<feature type="compositionally biased region" description="Basic and acidic residues" evidence="1">
    <location>
        <begin position="939"/>
        <end position="950"/>
    </location>
</feature>
<dbReference type="Gene3D" id="2.60.40.10">
    <property type="entry name" value="Immunoglobulins"/>
    <property type="match status" value="3"/>
</dbReference>
<feature type="domain" description="Dystroglycan-type cadherin-like" evidence="3">
    <location>
        <begin position="27"/>
        <end position="131"/>
    </location>
</feature>
<feature type="region of interest" description="Disordered" evidence="1">
    <location>
        <begin position="1178"/>
        <end position="1224"/>
    </location>
</feature>
<protein>
    <recommendedName>
        <fullName evidence="3">Dystroglycan-type cadherin-like domain-containing protein</fullName>
    </recommendedName>
</protein>
<evidence type="ECO:0000313" key="4">
    <source>
        <dbReference type="EMBL" id="PWZ03301.1"/>
    </source>
</evidence>
<feature type="region of interest" description="Disordered" evidence="1">
    <location>
        <begin position="447"/>
        <end position="485"/>
    </location>
</feature>
<accession>A0A317Y168</accession>
<feature type="compositionally biased region" description="Acidic residues" evidence="1">
    <location>
        <begin position="920"/>
        <end position="931"/>
    </location>
</feature>
<feature type="domain" description="Dystroglycan-type cadherin-like" evidence="3">
    <location>
        <begin position="148"/>
        <end position="251"/>
    </location>
</feature>
<feature type="compositionally biased region" description="Low complexity" evidence="1">
    <location>
        <begin position="447"/>
        <end position="467"/>
    </location>
</feature>
<dbReference type="GO" id="GO:0016020">
    <property type="term" value="C:membrane"/>
    <property type="evidence" value="ECO:0007669"/>
    <property type="project" value="InterPro"/>
</dbReference>
<name>A0A317Y168_9BASI</name>
<feature type="region of interest" description="Disordered" evidence="1">
    <location>
        <begin position="1098"/>
        <end position="1118"/>
    </location>
</feature>
<gene>
    <name evidence="4" type="ORF">BCV70DRAFT_154185</name>
</gene>
<feature type="region of interest" description="Disordered" evidence="1">
    <location>
        <begin position="646"/>
        <end position="666"/>
    </location>
</feature>
<reference evidence="4 5" key="1">
    <citation type="journal article" date="2018" name="Mol. Biol. Evol.">
        <title>Broad Genomic Sampling Reveals a Smut Pathogenic Ancestry of the Fungal Clade Ustilaginomycotina.</title>
        <authorList>
            <person name="Kijpornyongpan T."/>
            <person name="Mondo S.J."/>
            <person name="Barry K."/>
            <person name="Sandor L."/>
            <person name="Lee J."/>
            <person name="Lipzen A."/>
            <person name="Pangilinan J."/>
            <person name="LaButti K."/>
            <person name="Hainaut M."/>
            <person name="Henrissat B."/>
            <person name="Grigoriev I.V."/>
            <person name="Spatafora J.W."/>
            <person name="Aime M.C."/>
        </authorList>
    </citation>
    <scope>NUCLEOTIDE SEQUENCE [LARGE SCALE GENOMIC DNA]</scope>
    <source>
        <strain evidence="4 5">MCA 3645</strain>
    </source>
</reference>
<feature type="compositionally biased region" description="Low complexity" evidence="1">
    <location>
        <begin position="476"/>
        <end position="485"/>
    </location>
</feature>
<feature type="region of interest" description="Disordered" evidence="1">
    <location>
        <begin position="1004"/>
        <end position="1083"/>
    </location>
</feature>
<dbReference type="GO" id="GO:0005509">
    <property type="term" value="F:calcium ion binding"/>
    <property type="evidence" value="ECO:0007669"/>
    <property type="project" value="InterPro"/>
</dbReference>
<dbReference type="InterPro" id="IPR006644">
    <property type="entry name" value="Cadg"/>
</dbReference>
<evidence type="ECO:0000256" key="1">
    <source>
        <dbReference type="SAM" id="MobiDB-lite"/>
    </source>
</evidence>
<feature type="signal peptide" evidence="2">
    <location>
        <begin position="1"/>
        <end position="24"/>
    </location>
</feature>
<organism evidence="4 5">
    <name type="scientific">Testicularia cyperi</name>
    <dbReference type="NCBI Taxonomy" id="1882483"/>
    <lineage>
        <taxon>Eukaryota</taxon>
        <taxon>Fungi</taxon>
        <taxon>Dikarya</taxon>
        <taxon>Basidiomycota</taxon>
        <taxon>Ustilaginomycotina</taxon>
        <taxon>Ustilaginomycetes</taxon>
        <taxon>Ustilaginales</taxon>
        <taxon>Anthracoideaceae</taxon>
        <taxon>Testicularia</taxon>
    </lineage>
</organism>
<dbReference type="SMART" id="SM00736">
    <property type="entry name" value="CADG"/>
    <property type="match status" value="2"/>
</dbReference>
<dbReference type="InterPro" id="IPR015919">
    <property type="entry name" value="Cadherin-like_sf"/>
</dbReference>
<evidence type="ECO:0000259" key="3">
    <source>
        <dbReference type="SMART" id="SM00736"/>
    </source>
</evidence>
<evidence type="ECO:0000256" key="2">
    <source>
        <dbReference type="SAM" id="SignalP"/>
    </source>
</evidence>
<feature type="region of interest" description="Disordered" evidence="1">
    <location>
        <begin position="759"/>
        <end position="783"/>
    </location>
</feature>
<sequence length="1240" mass="131849">MSSKTSVFLSSLLSFLWLGDVALAAINVQDPISSQLPNIARVGQPFSWSFSQNTFVQDDGSTAPLQYSVTDLPAWVSFDSASRTFSGTPTANSINAASGRSITNITITARNSAGENASDLFSLLTMTGSGPVVNKQLAAQLPNVTTLGADSILPSGAQLLPLGWSFSLGFAGDSFTSDTGRVYLSAALQDGTDLPRWMHFDETVTFWGNAPTDVRTAGSFYTVVISASDARGYAGVNSTFELVVSGAQLIQSAPFPVANATAGQSFQYTVPLDNAIVNAQGRAVNASSIQVAANTTSLDWIRFDTASRTLSGTPPFNTSDEQPRTFTVPLQMTGQGNVTVPTSLNLTVYPSCFSVQSPPNVGVQPGKDFNVNLGQFLRPTASSVQVSYDPAQASQWIHYDASQMMLSGTVPKRDAPSVRVTMSSPSSDRSDQTALSTVTFSITPHGSAAASSTSSSSAAASSTGTTSKGETMENPASADSSSSSNGLSSKAKFALATSLGCVGGLIMLILLMMCCRKYCAAEDRHFRGGGDEDLSRSDCEKFYSGRPQQDDERTLNDESRSPKLFKWGLAPAKADDTKGKESLSPYLEPRALPVAGSHDGYGDKSPFSDAMTLAASDDAHHYNYNNQPTGPRQMVTTMANVPSRAPQLGAPSFTITNPSPMNEKPKRSSILNLLGKKLKSSHSLQAGAAYESSYGYAAGGTSRDMPASQSIGLGLEGVAPRRDMSQMTTSKSLARSVARSSWESNLFYDDTVDAGDISRMERPMRPSTPDQTELSRTESLSLESPLEVPVRRNVFGAGAPMRHRNAHINTSPAFNLNAGFEMSPEREDDREYGSAYLEPVKQTRKQMHGQTPSVDLEDVVVGYARKVSVEAPSGTVRARQQVTIQEAQRSISQHLDTHIAKPKSSQSVERLRSAFKVESENEDDPFQDAAEDQSVFGRDGQREAETEANTKRNSASSYVPDLQGAETEAIRYMNDSRRNSAPISAASGTPVKTRVEMAHAAAGRNSVDDNVEPEGPTLRAVKAPAGPLPPTPVIPGAGNGPSTPIRKSVGGTTRGTPSRPSSLSKSGGATISSWHRQTTHNVSVKPGELVRVSALAGTGAAPPMVGGAPGSPGKRSGRRLTYVPVLRDDKWAEYYNSWPEFLSWLSWDERMHELSGTVPPKFGPTPLTLKLAIVAKAAQPTPPSPSLSNPSGSPTKAAAGHRRTTSTASANSFTGSQNNHQVGPEDEVVATVILTILKRQ</sequence>
<dbReference type="InterPro" id="IPR013783">
    <property type="entry name" value="Ig-like_fold"/>
</dbReference>
<feature type="compositionally biased region" description="Polar residues" evidence="1">
    <location>
        <begin position="1050"/>
        <end position="1082"/>
    </location>
</feature>
<evidence type="ECO:0000313" key="5">
    <source>
        <dbReference type="Proteomes" id="UP000246740"/>
    </source>
</evidence>
<feature type="region of interest" description="Disordered" evidence="1">
    <location>
        <begin position="894"/>
        <end position="958"/>
    </location>
</feature>